<feature type="compositionally biased region" description="Basic residues" evidence="1">
    <location>
        <begin position="609"/>
        <end position="623"/>
    </location>
</feature>
<feature type="region of interest" description="Disordered" evidence="1">
    <location>
        <begin position="601"/>
        <end position="641"/>
    </location>
</feature>
<evidence type="ECO:0000313" key="2">
    <source>
        <dbReference type="EMBL" id="KIW14860.1"/>
    </source>
</evidence>
<feature type="compositionally biased region" description="Low complexity" evidence="1">
    <location>
        <begin position="41"/>
        <end position="54"/>
    </location>
</feature>
<feature type="compositionally biased region" description="Polar residues" evidence="1">
    <location>
        <begin position="20"/>
        <end position="40"/>
    </location>
</feature>
<evidence type="ECO:0000256" key="1">
    <source>
        <dbReference type="SAM" id="MobiDB-lite"/>
    </source>
</evidence>
<feature type="region of interest" description="Disordered" evidence="1">
    <location>
        <begin position="791"/>
        <end position="812"/>
    </location>
</feature>
<protein>
    <submittedName>
        <fullName evidence="2">Uncharacterized protein</fullName>
    </submittedName>
</protein>
<feature type="compositionally biased region" description="Polar residues" evidence="1">
    <location>
        <begin position="216"/>
        <end position="227"/>
    </location>
</feature>
<feature type="region of interest" description="Disordered" evidence="1">
    <location>
        <begin position="1"/>
        <end position="56"/>
    </location>
</feature>
<dbReference type="VEuPathDB" id="FungiDB:PV08_07645"/>
<feature type="compositionally biased region" description="Acidic residues" evidence="1">
    <location>
        <begin position="803"/>
        <end position="812"/>
    </location>
</feature>
<feature type="region of interest" description="Disordered" evidence="1">
    <location>
        <begin position="91"/>
        <end position="112"/>
    </location>
</feature>
<sequence>MGASISKNDTDAAVVDNGVEPTTSSCTSSQTDLTSINDLQPSSSSAPSTPSIESTVECHRLPPVESRETVRHQASFIRCWQPLDDAGDLYEAGPANQTTPSANTNGNSEEISPIRFSTPAEGLQETSFDDILAKQSASPTNTQGLSSSIEQSKKKCHLVVTSKAIEIALHRSDSSENNYLQQTQVQASSLRHPHDTLEEGAGWSFTKKEESKDNFKSTPYQSHHLSSASGTTFVNDEFPINHLEQKNFPLYQDEVFKANDQLNKDEIDQLLPRELSDHGEDENLVRNLTLMQPGNIVLFKAVRAFDQLPSELDHEEEDEELKEARQWMLRDQAEGAERSRMLREKALRRRSHQEPLTSPTLVEAELYCPRVSSPSLLKDDRTSDARLSHADIPDTADVRTDHPSDEQLLCEVNDDHELNRVHPPRSMSGLDLLAMKCADDLNISIPSRTETRDSRPKVSIPVKAGPDITLPPNFDALGEEEQSIVVNHETAKERKRDLDAIQNAMYWTGCLRCCGLFSDRDRNEVKELREFISLIVDQDESNRFTRRRVQEIRQNMKRRAGKFELPPSEDICGWQARLFPGRLDRLDAEIEKANEEVRQFGALRLDKSTKRKHSDRKPRKNKPRLTDPAERRQAKAAKADQLRERIKEQLKLFDDTEVPEILELPDQTAFIDHDHSNSEESEEEEGAEFVYGAGRNAASSSFTTPASVTNITNRQSQNISHDINEINRLENARQRSCQPQNPQDMGASASATAVSATSQAFDGELLKMMQAKKALQDLGIDSAVIKANIETRQTTDSSSETSETSDGDDTEDDQQVFQYTVLGNFAGLPNFKAGDNYVFKRTYNLLSAETRLKQVIQDVSTQFAPEGGYQGGNWSLNTSYRHGLIEQYFTIGEDVDVEARVWIEKKQVNIDKRLFRRAKAGKLGAQNIHYIVEWEKTVSFVVDGNDSDVEGDAVYSGTTTIDASSSPATASVIAVQDEDLDDDLDSLFGDDSTVAPQQKSDLAPASVPLGHLGTVTTTMPREEMKTYTTSVLANRHAKEHYMAWYARFFPGVANEGYRRVEDEAVEKELESMGTWGLWSREESFTRRAHRDEDGDEMMDGGDEERVQEKFKVWVRKVEVLGPRN</sequence>
<feature type="region of interest" description="Disordered" evidence="1">
    <location>
        <begin position="199"/>
        <end position="227"/>
    </location>
</feature>
<dbReference type="GeneID" id="27334728"/>
<gene>
    <name evidence="2" type="ORF">PV08_07645</name>
</gene>
<accession>A0A0D2B851</accession>
<feature type="compositionally biased region" description="Basic and acidic residues" evidence="1">
    <location>
        <begin position="624"/>
        <end position="641"/>
    </location>
</feature>
<feature type="compositionally biased region" description="Basic and acidic residues" evidence="1">
    <location>
        <begin position="206"/>
        <end position="215"/>
    </location>
</feature>
<dbReference type="Proteomes" id="UP000053328">
    <property type="component" value="Unassembled WGS sequence"/>
</dbReference>
<feature type="region of interest" description="Disordered" evidence="1">
    <location>
        <begin position="447"/>
        <end position="466"/>
    </location>
</feature>
<dbReference type="EMBL" id="KN847496">
    <property type="protein sequence ID" value="KIW14860.1"/>
    <property type="molecule type" value="Genomic_DNA"/>
</dbReference>
<dbReference type="RefSeq" id="XP_016235076.1">
    <property type="nucleotide sequence ID" value="XM_016381974.1"/>
</dbReference>
<organism evidence="2 3">
    <name type="scientific">Exophiala spinifera</name>
    <dbReference type="NCBI Taxonomy" id="91928"/>
    <lineage>
        <taxon>Eukaryota</taxon>
        <taxon>Fungi</taxon>
        <taxon>Dikarya</taxon>
        <taxon>Ascomycota</taxon>
        <taxon>Pezizomycotina</taxon>
        <taxon>Eurotiomycetes</taxon>
        <taxon>Chaetothyriomycetidae</taxon>
        <taxon>Chaetothyriales</taxon>
        <taxon>Herpotrichiellaceae</taxon>
        <taxon>Exophiala</taxon>
    </lineage>
</organism>
<proteinExistence type="predicted"/>
<dbReference type="HOGENOM" id="CLU_006428_0_0_1"/>
<dbReference type="AlphaFoldDB" id="A0A0D2B851"/>
<reference evidence="2 3" key="1">
    <citation type="submission" date="2015-01" db="EMBL/GenBank/DDBJ databases">
        <title>The Genome Sequence of Exophiala spinifera CBS89968.</title>
        <authorList>
            <consortium name="The Broad Institute Genomics Platform"/>
            <person name="Cuomo C."/>
            <person name="de Hoog S."/>
            <person name="Gorbushina A."/>
            <person name="Stielow B."/>
            <person name="Teixiera M."/>
            <person name="Abouelleil A."/>
            <person name="Chapman S.B."/>
            <person name="Priest M."/>
            <person name="Young S.K."/>
            <person name="Wortman J."/>
            <person name="Nusbaum C."/>
            <person name="Birren B."/>
        </authorList>
    </citation>
    <scope>NUCLEOTIDE SEQUENCE [LARGE SCALE GENOMIC DNA]</scope>
    <source>
        <strain evidence="2 3">CBS 89968</strain>
    </source>
</reference>
<evidence type="ECO:0000313" key="3">
    <source>
        <dbReference type="Proteomes" id="UP000053328"/>
    </source>
</evidence>
<feature type="compositionally biased region" description="Polar residues" evidence="1">
    <location>
        <begin position="95"/>
        <end position="110"/>
    </location>
</feature>
<name>A0A0D2B851_9EURO</name>
<keyword evidence="3" id="KW-1185">Reference proteome</keyword>
<dbReference type="OrthoDB" id="4157653at2759"/>